<sequence>MWLHDGVVREDKRLMPPRYRKRPPTKQHYPSWVALLAKIDAGLHPLKEVMKRIRSGEVPAEDESPEQFEAYDQVTMLLGVER</sequence>
<reference evidence="1" key="1">
    <citation type="journal article" date="2015" name="Nature">
        <title>Complex archaea that bridge the gap between prokaryotes and eukaryotes.</title>
        <authorList>
            <person name="Spang A."/>
            <person name="Saw J.H."/>
            <person name="Jorgensen S.L."/>
            <person name="Zaremba-Niedzwiedzka K."/>
            <person name="Martijn J."/>
            <person name="Lind A.E."/>
            <person name="van Eijk R."/>
            <person name="Schleper C."/>
            <person name="Guy L."/>
            <person name="Ettema T.J."/>
        </authorList>
    </citation>
    <scope>NUCLEOTIDE SEQUENCE</scope>
</reference>
<protein>
    <submittedName>
        <fullName evidence="1">Uncharacterized protein</fullName>
    </submittedName>
</protein>
<dbReference type="EMBL" id="LAZR01063819">
    <property type="protein sequence ID" value="KKK58747.1"/>
    <property type="molecule type" value="Genomic_DNA"/>
</dbReference>
<proteinExistence type="predicted"/>
<dbReference type="AlphaFoldDB" id="A0A0F8WPC4"/>
<comment type="caution">
    <text evidence="1">The sequence shown here is derived from an EMBL/GenBank/DDBJ whole genome shotgun (WGS) entry which is preliminary data.</text>
</comment>
<organism evidence="1">
    <name type="scientific">marine sediment metagenome</name>
    <dbReference type="NCBI Taxonomy" id="412755"/>
    <lineage>
        <taxon>unclassified sequences</taxon>
        <taxon>metagenomes</taxon>
        <taxon>ecological metagenomes</taxon>
    </lineage>
</organism>
<gene>
    <name evidence="1" type="ORF">LCGC14_3041270</name>
</gene>
<name>A0A0F8WPC4_9ZZZZ</name>
<evidence type="ECO:0000313" key="1">
    <source>
        <dbReference type="EMBL" id="KKK58747.1"/>
    </source>
</evidence>
<accession>A0A0F8WPC4</accession>